<dbReference type="eggNOG" id="COG0840">
    <property type="taxonomic scope" value="Bacteria"/>
</dbReference>
<proteinExistence type="inferred from homology"/>
<feature type="region of interest" description="Disordered" evidence="5">
    <location>
        <begin position="1"/>
        <end position="28"/>
    </location>
</feature>
<dbReference type="HOGENOM" id="CLU_000445_107_27_0"/>
<feature type="coiled-coil region" evidence="4">
    <location>
        <begin position="392"/>
        <end position="419"/>
    </location>
</feature>
<keyword evidence="6" id="KW-1133">Transmembrane helix</keyword>
<dbReference type="SMART" id="SM00304">
    <property type="entry name" value="HAMP"/>
    <property type="match status" value="2"/>
</dbReference>
<organism evidence="9 10">
    <name type="scientific">Deinococcus radiodurans (strain ATCC 13939 / DSM 20539 / JCM 16871 / CCUG 27074 / LMG 4051 / NBRC 15346 / NCIMB 9279 / VKM B-1422 / R1)</name>
    <dbReference type="NCBI Taxonomy" id="243230"/>
    <lineage>
        <taxon>Bacteria</taxon>
        <taxon>Thermotogati</taxon>
        <taxon>Deinococcota</taxon>
        <taxon>Deinococci</taxon>
        <taxon>Deinococcales</taxon>
        <taxon>Deinococcaceae</taxon>
        <taxon>Deinococcus</taxon>
    </lineage>
</organism>
<feature type="domain" description="Methyl-accepting transducer" evidence="7">
    <location>
        <begin position="470"/>
        <end position="706"/>
    </location>
</feature>
<dbReference type="EnsemblBacteria" id="AAF12433">
    <property type="protein sequence ID" value="AAF12433"/>
    <property type="gene ID" value="DR_A0352"/>
</dbReference>
<accession>Q9RYG5</accession>
<dbReference type="eggNOG" id="COG5000">
    <property type="taxonomic scope" value="Bacteria"/>
</dbReference>
<name>Q9RYG5_DEIRA</name>
<dbReference type="GO" id="GO:0016020">
    <property type="term" value="C:membrane"/>
    <property type="evidence" value="ECO:0007669"/>
    <property type="project" value="InterPro"/>
</dbReference>
<evidence type="ECO:0000256" key="1">
    <source>
        <dbReference type="ARBA" id="ARBA00023224"/>
    </source>
</evidence>
<dbReference type="KEGG" id="dra:DR_A0352"/>
<dbReference type="Pfam" id="PF00015">
    <property type="entry name" value="MCPsignal"/>
    <property type="match status" value="1"/>
</dbReference>
<dbReference type="SUPFAM" id="SSF158472">
    <property type="entry name" value="HAMP domain-like"/>
    <property type="match status" value="1"/>
</dbReference>
<dbReference type="InterPro" id="IPR004090">
    <property type="entry name" value="Chemotax_Me-accpt_rcpt"/>
</dbReference>
<reference evidence="9 10" key="1">
    <citation type="journal article" date="1999" name="Science">
        <title>Genome sequence of the radioresistant bacterium Deinococcus radiodurans R1.</title>
        <authorList>
            <person name="White O."/>
            <person name="Eisen J.A."/>
            <person name="Heidelberg J.F."/>
            <person name="Hickey E.K."/>
            <person name="Peterson J.D."/>
            <person name="Dodson R.J."/>
            <person name="Haft D.H."/>
            <person name="Gwinn M.L."/>
            <person name="Nelson W.C."/>
            <person name="Richardson D.L."/>
            <person name="Moffat K.S."/>
            <person name="Qin H."/>
            <person name="Jiang L."/>
            <person name="Pamphile W."/>
            <person name="Crosby M."/>
            <person name="Shen M."/>
            <person name="Vamathevan J.J."/>
            <person name="Lam P."/>
            <person name="McDonald L."/>
            <person name="Utterback T."/>
            <person name="Zalewski C."/>
            <person name="Makarova K.S."/>
            <person name="Aravind L."/>
            <person name="Daly M.J."/>
            <person name="Minton K.W."/>
            <person name="Fleischmann R.D."/>
            <person name="Ketchum K.A."/>
            <person name="Nelson K.E."/>
            <person name="Salzberg S."/>
            <person name="Smith H.O."/>
            <person name="Venter J.C."/>
            <person name="Fraser C.M."/>
        </authorList>
    </citation>
    <scope>NUCLEOTIDE SEQUENCE [LARGE SCALE GENOMIC DNA]</scope>
    <source>
        <strain evidence="10">ATCC 13939 / DSM 20539 / JCM 16871 / LMG 4051 / NBRC 15346 / NCIMB 9279 / R1 / VKM B-1422</strain>
    </source>
</reference>
<dbReference type="PROSITE" id="PS50111">
    <property type="entry name" value="CHEMOTAXIS_TRANSDUC_2"/>
    <property type="match status" value="1"/>
</dbReference>
<dbReference type="Gene3D" id="6.10.340.10">
    <property type="match status" value="1"/>
</dbReference>
<feature type="domain" description="HAMP" evidence="8">
    <location>
        <begin position="414"/>
        <end position="465"/>
    </location>
</feature>
<evidence type="ECO:0000259" key="8">
    <source>
        <dbReference type="PROSITE" id="PS50885"/>
    </source>
</evidence>
<dbReference type="CDD" id="cd06225">
    <property type="entry name" value="HAMP"/>
    <property type="match status" value="1"/>
</dbReference>
<comment type="similarity">
    <text evidence="2">Belongs to the methyl-accepting chemotaxis (MCP) protein family.</text>
</comment>
<dbReference type="GO" id="GO:0006935">
    <property type="term" value="P:chemotaxis"/>
    <property type="evidence" value="ECO:0000318"/>
    <property type="project" value="GO_Central"/>
</dbReference>
<dbReference type="OrthoDB" id="369835at2"/>
<dbReference type="PANTHER" id="PTHR32089">
    <property type="entry name" value="METHYL-ACCEPTING CHEMOTAXIS PROTEIN MCPB"/>
    <property type="match status" value="1"/>
</dbReference>
<dbReference type="PATRIC" id="fig|243230.17.peg.3245"/>
<dbReference type="SMART" id="SM00283">
    <property type="entry name" value="MA"/>
    <property type="match status" value="1"/>
</dbReference>
<dbReference type="GO" id="GO:0004888">
    <property type="term" value="F:transmembrane signaling receptor activity"/>
    <property type="evidence" value="ECO:0007669"/>
    <property type="project" value="InterPro"/>
</dbReference>
<dbReference type="Proteomes" id="UP000002524">
    <property type="component" value="Chromosome 2"/>
</dbReference>
<keyword evidence="10" id="KW-1185">Reference proteome</keyword>
<feature type="domain" description="HAMP" evidence="8">
    <location>
        <begin position="352"/>
        <end position="404"/>
    </location>
</feature>
<dbReference type="Gene3D" id="1.10.287.950">
    <property type="entry name" value="Methyl-accepting chemotaxis protein"/>
    <property type="match status" value="1"/>
</dbReference>
<dbReference type="PROSITE" id="PS50885">
    <property type="entry name" value="HAMP"/>
    <property type="match status" value="2"/>
</dbReference>
<evidence type="ECO:0000313" key="10">
    <source>
        <dbReference type="Proteomes" id="UP000002524"/>
    </source>
</evidence>
<protein>
    <submittedName>
        <fullName evidence="9">Methyl-accepting chemotaxis protein</fullName>
    </submittedName>
</protein>
<dbReference type="STRING" id="243230.DR_A0352"/>
<evidence type="ECO:0000256" key="4">
    <source>
        <dbReference type="SAM" id="Coils"/>
    </source>
</evidence>
<dbReference type="SUPFAM" id="SSF58104">
    <property type="entry name" value="Methyl-accepting chemotaxis protein (MCP) signaling domain"/>
    <property type="match status" value="1"/>
</dbReference>
<gene>
    <name evidence="9" type="ordered locus">DR_A0352</name>
</gene>
<dbReference type="PRINTS" id="PR00260">
    <property type="entry name" value="CHEMTRNSDUCR"/>
</dbReference>
<dbReference type="Pfam" id="PF00672">
    <property type="entry name" value="HAMP"/>
    <property type="match status" value="1"/>
</dbReference>
<keyword evidence="1 3" id="KW-0807">Transducer</keyword>
<dbReference type="FunCoup" id="Q9RYG5">
    <property type="interactions" value="81"/>
</dbReference>
<dbReference type="InParanoid" id="Q9RYG5"/>
<dbReference type="GO" id="GO:0007165">
    <property type="term" value="P:signal transduction"/>
    <property type="evidence" value="ECO:0007669"/>
    <property type="project" value="UniProtKB-KW"/>
</dbReference>
<evidence type="ECO:0000259" key="7">
    <source>
        <dbReference type="PROSITE" id="PS50111"/>
    </source>
</evidence>
<dbReference type="GeneID" id="69519238"/>
<keyword evidence="6" id="KW-0472">Membrane</keyword>
<dbReference type="PaxDb" id="243230-DR_A0352"/>
<dbReference type="RefSeq" id="WP_010889611.1">
    <property type="nucleotide sequence ID" value="NC_001264.1"/>
</dbReference>
<keyword evidence="6" id="KW-0812">Transmembrane</keyword>
<dbReference type="PANTHER" id="PTHR32089:SF114">
    <property type="entry name" value="METHYL-ACCEPTING CHEMOTAXIS PROTEIN MCPB"/>
    <property type="match status" value="1"/>
</dbReference>
<evidence type="ECO:0000256" key="3">
    <source>
        <dbReference type="PROSITE-ProRule" id="PRU00284"/>
    </source>
</evidence>
<dbReference type="InterPro" id="IPR004089">
    <property type="entry name" value="MCPsignal_dom"/>
</dbReference>
<evidence type="ECO:0000256" key="2">
    <source>
        <dbReference type="ARBA" id="ARBA00029447"/>
    </source>
</evidence>
<evidence type="ECO:0000256" key="6">
    <source>
        <dbReference type="SAM" id="Phobius"/>
    </source>
</evidence>
<evidence type="ECO:0000256" key="5">
    <source>
        <dbReference type="SAM" id="MobiDB-lite"/>
    </source>
</evidence>
<dbReference type="PIR" id="D75590">
    <property type="entry name" value="D75590"/>
</dbReference>
<dbReference type="InterPro" id="IPR003660">
    <property type="entry name" value="HAMP_dom"/>
</dbReference>
<keyword evidence="4" id="KW-0175">Coiled coil</keyword>
<dbReference type="AlphaFoldDB" id="Q9RYG5"/>
<feature type="transmembrane region" description="Helical" evidence="6">
    <location>
        <begin position="329"/>
        <end position="350"/>
    </location>
</feature>
<sequence>MSQQAELNRLEPPFSRQNRKSSDLSRAPQRSGLLGRLGIGQKLGLMALSLGVPVVGLAAWQATQQLSRINHTVTQLHGLQQTEPLAAVQSGMYLYVYGLTHDDPQERAKGEKEASQGFATLAPLLRGRPAQQLKATQQDWQALQLTADSADSRAILGAYEALSRNNQQLLVDDMLSAAGLDSEQDPALGSLIMANQRRIPKLSSELQLAALTADMLTLTPNDAGLRQQLLRHTAIISDVLDAYRGDLARAYSLRPELRQTLQAPTDKMTRAIDDSLQRAQAGLDKGTYGDALAKSYSLSLNSLRDSYIATITSVGQELLGRAKGGYVTLALQFGLLLLLLGAVAALLFALMRAITRPLSQLTDASRQLSAGDLNVDVPVTTQDELALLSRSFNDAAAELRRNQLRVDQEREEAQQMQSNIGEFLDVTMDIADGDLTRRGKVTDDVLGNVVDSINLMVGELADTLREVQGASQSVNQGSAQMLTTTAQIGQGSQLTAEQSRRLAERAAEISLRIQDLARSAQDSAAAAQQALQTSQQGQQAVQGTLQGMAAIREGTQDVAQTMQALSERSEQIQGIVDTITQISSQTNLLSLHASIEAAGAGEAGSRFAVVADEVRQLAEQTNEATGRVAALITTLQSDIAQVRQGVQSSAAQVEKGYRVAEEAGSRLQELGDIAQRSAQLAGQMSDVSGAQARDIEQLGQGVQDIAALAEGAQQSVQRGRGAAEQLRALATQLDQSLSRFRLG</sequence>
<evidence type="ECO:0000313" key="9">
    <source>
        <dbReference type="EMBL" id="AAF12433.1"/>
    </source>
</evidence>
<dbReference type="EMBL" id="AE001825">
    <property type="protein sequence ID" value="AAF12433.1"/>
    <property type="molecule type" value="Genomic_DNA"/>
</dbReference>